<proteinExistence type="predicted"/>
<dbReference type="GO" id="GO:0033065">
    <property type="term" value="C:Rad51C-XRCC3 complex"/>
    <property type="evidence" value="ECO:0007669"/>
    <property type="project" value="TreeGrafter"/>
</dbReference>
<evidence type="ECO:0000313" key="8">
    <source>
        <dbReference type="EMBL" id="OJA20219.1"/>
    </source>
</evidence>
<dbReference type="GO" id="GO:0140664">
    <property type="term" value="F:ATP-dependent DNA damage sensor activity"/>
    <property type="evidence" value="ECO:0007669"/>
    <property type="project" value="InterPro"/>
</dbReference>
<reference evidence="8 9" key="1">
    <citation type="submission" date="2016-03" db="EMBL/GenBank/DDBJ databases">
        <title>Comparative genomics of the ectomycorrhizal sister species Rhizopogon vinicolor and Rhizopogon vesiculosus (Basidiomycota: Boletales) reveals a divergence of the mating type B locus.</title>
        <authorList>
            <person name="Mujic A.B."/>
            <person name="Kuo A."/>
            <person name="Tritt A."/>
            <person name="Lipzen A."/>
            <person name="Chen C."/>
            <person name="Johnson J."/>
            <person name="Sharma A."/>
            <person name="Barry K."/>
            <person name="Grigoriev I.V."/>
            <person name="Spatafora J.W."/>
        </authorList>
    </citation>
    <scope>NUCLEOTIDE SEQUENCE [LARGE SCALE GENOMIC DNA]</scope>
    <source>
        <strain evidence="8 9">AM-OR11-056</strain>
    </source>
</reference>
<comment type="subcellular location">
    <subcellularLocation>
        <location evidence="1">Nucleus</location>
    </subcellularLocation>
</comment>
<dbReference type="InterPro" id="IPR027417">
    <property type="entry name" value="P-loop_NTPase"/>
</dbReference>
<dbReference type="GO" id="GO:0008821">
    <property type="term" value="F:crossover junction DNA endonuclease activity"/>
    <property type="evidence" value="ECO:0007669"/>
    <property type="project" value="TreeGrafter"/>
</dbReference>
<dbReference type="GO" id="GO:0007131">
    <property type="term" value="P:reciprocal meiotic recombination"/>
    <property type="evidence" value="ECO:0007669"/>
    <property type="project" value="TreeGrafter"/>
</dbReference>
<dbReference type="STRING" id="180088.A0A1J8QJY1"/>
<dbReference type="GO" id="GO:0000400">
    <property type="term" value="F:four-way junction DNA binding"/>
    <property type="evidence" value="ECO:0007669"/>
    <property type="project" value="TreeGrafter"/>
</dbReference>
<dbReference type="EMBL" id="LVVM01000671">
    <property type="protein sequence ID" value="OJA20219.1"/>
    <property type="molecule type" value="Genomic_DNA"/>
</dbReference>
<evidence type="ECO:0000259" key="7">
    <source>
        <dbReference type="PROSITE" id="PS50162"/>
    </source>
</evidence>
<sequence>MSKNLLFHSTLSTSTQMALMRAGYETIDDLSSTSAEALSKELGIDISDSQAIITASQRPARPPMSQSIASLISRSQNFVCIYAAVNAVLAGGLRRGCILEISGPPGSFKETLALDYMRLFIEANEEVIFVDTQNMTSLATIKKTFRTSPAAADYQDLIHYTHLHTLPDLMIFIHNLLSKIQEKTGLLVLNSISFPFLSHPDLQPSKRTALLETIRQVLLQASESKNLTIIVTSQMSTKLLNADGSPGNFETGAKAVMVPQLGSTYLPGGRSYRLVIVPDSRTTGWDKVHSDGILLTSVTEWFGFFHLLYASQGKSFLGANIIFQTSEHNGSSTFFNLLGPEVRL</sequence>
<evidence type="ECO:0000256" key="4">
    <source>
        <dbReference type="ARBA" id="ARBA00022840"/>
    </source>
</evidence>
<dbReference type="PROSITE" id="PS50162">
    <property type="entry name" value="RECA_2"/>
    <property type="match status" value="1"/>
</dbReference>
<gene>
    <name evidence="8" type="ORF">AZE42_02130</name>
</gene>
<dbReference type="OrthoDB" id="5957327at2759"/>
<dbReference type="GO" id="GO:0033063">
    <property type="term" value="C:Rad51B-Rad51C-Rad51D-XRCC2 complex"/>
    <property type="evidence" value="ECO:0007669"/>
    <property type="project" value="TreeGrafter"/>
</dbReference>
<organism evidence="8 9">
    <name type="scientific">Rhizopogon vesiculosus</name>
    <dbReference type="NCBI Taxonomy" id="180088"/>
    <lineage>
        <taxon>Eukaryota</taxon>
        <taxon>Fungi</taxon>
        <taxon>Dikarya</taxon>
        <taxon>Basidiomycota</taxon>
        <taxon>Agaricomycotina</taxon>
        <taxon>Agaricomycetes</taxon>
        <taxon>Agaricomycetidae</taxon>
        <taxon>Boletales</taxon>
        <taxon>Suillineae</taxon>
        <taxon>Rhizopogonaceae</taxon>
        <taxon>Rhizopogon</taxon>
    </lineage>
</organism>
<keyword evidence="3" id="KW-0227">DNA damage</keyword>
<evidence type="ECO:0000256" key="5">
    <source>
        <dbReference type="ARBA" id="ARBA00023204"/>
    </source>
</evidence>
<keyword evidence="9" id="KW-1185">Reference proteome</keyword>
<dbReference type="PANTHER" id="PTHR46239:SF1">
    <property type="entry name" value="DNA REPAIR PROTEIN RAD51 HOMOLOG 3"/>
    <property type="match status" value="1"/>
</dbReference>
<evidence type="ECO:0000313" key="9">
    <source>
        <dbReference type="Proteomes" id="UP000183567"/>
    </source>
</evidence>
<feature type="domain" description="RecA family profile 1" evidence="7">
    <location>
        <begin position="70"/>
        <end position="235"/>
    </location>
</feature>
<dbReference type="Gene3D" id="3.40.50.300">
    <property type="entry name" value="P-loop containing nucleotide triphosphate hydrolases"/>
    <property type="match status" value="1"/>
</dbReference>
<dbReference type="InterPro" id="IPR052093">
    <property type="entry name" value="HR_Repair_Mediator"/>
</dbReference>
<keyword evidence="5" id="KW-0234">DNA repair</keyword>
<accession>A0A1J8QJY1</accession>
<name>A0A1J8QJY1_9AGAM</name>
<dbReference type="SUPFAM" id="SSF52540">
    <property type="entry name" value="P-loop containing nucleoside triphosphate hydrolases"/>
    <property type="match status" value="1"/>
</dbReference>
<evidence type="ECO:0000256" key="1">
    <source>
        <dbReference type="ARBA" id="ARBA00004123"/>
    </source>
</evidence>
<evidence type="ECO:0000256" key="3">
    <source>
        <dbReference type="ARBA" id="ARBA00022763"/>
    </source>
</evidence>
<comment type="caution">
    <text evidence="8">The sequence shown here is derived from an EMBL/GenBank/DDBJ whole genome shotgun (WGS) entry which is preliminary data.</text>
</comment>
<dbReference type="InterPro" id="IPR020588">
    <property type="entry name" value="RecA_ATP-bd"/>
</dbReference>
<dbReference type="PANTHER" id="PTHR46239">
    <property type="entry name" value="DNA REPAIR PROTEIN RAD51 HOMOLOG 3 RAD51C"/>
    <property type="match status" value="1"/>
</dbReference>
<dbReference type="GO" id="GO:0005524">
    <property type="term" value="F:ATP binding"/>
    <property type="evidence" value="ECO:0007669"/>
    <property type="project" value="UniProtKB-KW"/>
</dbReference>
<evidence type="ECO:0000256" key="6">
    <source>
        <dbReference type="ARBA" id="ARBA00023242"/>
    </source>
</evidence>
<keyword evidence="2" id="KW-0547">Nucleotide-binding</keyword>
<dbReference type="AlphaFoldDB" id="A0A1J8QJY1"/>
<dbReference type="GO" id="GO:0000707">
    <property type="term" value="P:meiotic DNA recombinase assembly"/>
    <property type="evidence" value="ECO:0007669"/>
    <property type="project" value="TreeGrafter"/>
</dbReference>
<keyword evidence="6" id="KW-0539">Nucleus</keyword>
<dbReference type="Proteomes" id="UP000183567">
    <property type="component" value="Unassembled WGS sequence"/>
</dbReference>
<keyword evidence="4" id="KW-0067">ATP-binding</keyword>
<evidence type="ECO:0000256" key="2">
    <source>
        <dbReference type="ARBA" id="ARBA00022741"/>
    </source>
</evidence>
<protein>
    <recommendedName>
        <fullName evidence="7">RecA family profile 1 domain-containing protein</fullName>
    </recommendedName>
</protein>
<dbReference type="GO" id="GO:0005657">
    <property type="term" value="C:replication fork"/>
    <property type="evidence" value="ECO:0007669"/>
    <property type="project" value="TreeGrafter"/>
</dbReference>